<dbReference type="Proteomes" id="UP001597181">
    <property type="component" value="Unassembled WGS sequence"/>
</dbReference>
<evidence type="ECO:0000256" key="2">
    <source>
        <dbReference type="ARBA" id="ARBA00023125"/>
    </source>
</evidence>
<reference evidence="7" key="1">
    <citation type="journal article" date="2019" name="Int. J. Syst. Evol. Microbiol.">
        <title>The Global Catalogue of Microorganisms (GCM) 10K type strain sequencing project: providing services to taxonomists for standard genome sequencing and annotation.</title>
        <authorList>
            <consortium name="The Broad Institute Genomics Platform"/>
            <consortium name="The Broad Institute Genome Sequencing Center for Infectious Disease"/>
            <person name="Wu L."/>
            <person name="Ma J."/>
        </authorList>
    </citation>
    <scope>NUCLEOTIDE SEQUENCE [LARGE SCALE GENOMIC DNA]</scope>
    <source>
        <strain evidence="7">CCUG 50213</strain>
    </source>
</reference>
<feature type="domain" description="HTH luxR-type" evidence="5">
    <location>
        <begin position="787"/>
        <end position="851"/>
    </location>
</feature>
<keyword evidence="3" id="KW-0804">Transcription</keyword>
<dbReference type="SUPFAM" id="SSF52540">
    <property type="entry name" value="P-loop containing nucleoside triphosphate hydrolases"/>
    <property type="match status" value="1"/>
</dbReference>
<dbReference type="InterPro" id="IPR036388">
    <property type="entry name" value="WH-like_DNA-bd_sf"/>
</dbReference>
<dbReference type="PROSITE" id="PS50043">
    <property type="entry name" value="HTH_LUXR_2"/>
    <property type="match status" value="1"/>
</dbReference>
<keyword evidence="2" id="KW-0238">DNA-binding</keyword>
<evidence type="ECO:0000256" key="4">
    <source>
        <dbReference type="SAM" id="MobiDB-lite"/>
    </source>
</evidence>
<dbReference type="PANTHER" id="PTHR44688">
    <property type="entry name" value="DNA-BINDING TRANSCRIPTIONAL ACTIVATOR DEVR_DOSR"/>
    <property type="match status" value="1"/>
</dbReference>
<dbReference type="CDD" id="cd06170">
    <property type="entry name" value="LuxR_C_like"/>
    <property type="match status" value="1"/>
</dbReference>
<dbReference type="PANTHER" id="PTHR44688:SF16">
    <property type="entry name" value="DNA-BINDING TRANSCRIPTIONAL ACTIVATOR DEVR_DOSR"/>
    <property type="match status" value="1"/>
</dbReference>
<gene>
    <name evidence="6" type="ORF">ACFQ3U_07170</name>
</gene>
<protein>
    <submittedName>
        <fullName evidence="6">LuxR C-terminal-related transcriptional regulator</fullName>
    </submittedName>
</protein>
<accession>A0ABW3TMD3</accession>
<dbReference type="Pfam" id="PF00196">
    <property type="entry name" value="GerE"/>
    <property type="match status" value="1"/>
</dbReference>
<evidence type="ECO:0000259" key="5">
    <source>
        <dbReference type="PROSITE" id="PS50043"/>
    </source>
</evidence>
<dbReference type="InterPro" id="IPR016032">
    <property type="entry name" value="Sig_transdc_resp-reg_C-effctor"/>
</dbReference>
<comment type="caution">
    <text evidence="6">The sequence shown here is derived from an EMBL/GenBank/DDBJ whole genome shotgun (WGS) entry which is preliminary data.</text>
</comment>
<evidence type="ECO:0000313" key="7">
    <source>
        <dbReference type="Proteomes" id="UP001597181"/>
    </source>
</evidence>
<evidence type="ECO:0000313" key="6">
    <source>
        <dbReference type="EMBL" id="MFD1201667.1"/>
    </source>
</evidence>
<evidence type="ECO:0000256" key="3">
    <source>
        <dbReference type="ARBA" id="ARBA00023163"/>
    </source>
</evidence>
<dbReference type="EMBL" id="JBHTLY010000002">
    <property type="protein sequence ID" value="MFD1201667.1"/>
    <property type="molecule type" value="Genomic_DNA"/>
</dbReference>
<dbReference type="Gene3D" id="1.10.10.10">
    <property type="entry name" value="Winged helix-like DNA-binding domain superfamily/Winged helix DNA-binding domain"/>
    <property type="match status" value="1"/>
</dbReference>
<proteinExistence type="predicted"/>
<name>A0ABW3TMD3_9MICO</name>
<dbReference type="SUPFAM" id="SSF46894">
    <property type="entry name" value="C-terminal effector domain of the bipartite response regulators"/>
    <property type="match status" value="1"/>
</dbReference>
<feature type="compositionally biased region" description="Polar residues" evidence="4">
    <location>
        <begin position="326"/>
        <end position="336"/>
    </location>
</feature>
<organism evidence="6 7">
    <name type="scientific">Leucobacter albus</name>
    <dbReference type="NCBI Taxonomy" id="272210"/>
    <lineage>
        <taxon>Bacteria</taxon>
        <taxon>Bacillati</taxon>
        <taxon>Actinomycetota</taxon>
        <taxon>Actinomycetes</taxon>
        <taxon>Micrococcales</taxon>
        <taxon>Microbacteriaceae</taxon>
        <taxon>Leucobacter</taxon>
    </lineage>
</organism>
<dbReference type="InterPro" id="IPR027417">
    <property type="entry name" value="P-loop_NTPase"/>
</dbReference>
<keyword evidence="7" id="KW-1185">Reference proteome</keyword>
<feature type="region of interest" description="Disordered" evidence="4">
    <location>
        <begin position="321"/>
        <end position="346"/>
    </location>
</feature>
<keyword evidence="1" id="KW-0805">Transcription regulation</keyword>
<dbReference type="RefSeq" id="WP_343957789.1">
    <property type="nucleotide sequence ID" value="NZ_BAAAKZ010000002.1"/>
</dbReference>
<dbReference type="SMART" id="SM00421">
    <property type="entry name" value="HTH_LUXR"/>
    <property type="match status" value="1"/>
</dbReference>
<dbReference type="InterPro" id="IPR000792">
    <property type="entry name" value="Tscrpt_reg_LuxR_C"/>
</dbReference>
<evidence type="ECO:0000256" key="1">
    <source>
        <dbReference type="ARBA" id="ARBA00023015"/>
    </source>
</evidence>
<sequence>MRVKEVDKLLEHIRRHESVRMIASREFGRTTVLDELETALNALGFSAVRMSGDPSLSELKYAALRQAMIAADRFTPHATPGEVTDALAVELASTPNSVLLIDDAEWLDLHSAQALAPLLQRPQLSSVIVTAPFRQLTKQQRLVSLALRADARVELPALSFEQVGVLAERMLDGQVSPDLTSEVFSMSSGITGVAADILRSGQATGVIRLTAGRWSCPGGELWNGHLEESVERLLAPLDETSIRLLHSLSLVGNLTAEQFHRFDLAASESLTSAGLITVFRDPHGNSRVSPRPALIADYFRRRPIDLLHIAASELVQGPTAPAARSQFLSGSQQTPPSHAHFSDSEETHNAGLARFMREQAEWLLSHTAREWRRYQDVPRAIDYLETLLRSGGYVATAVEILEATPADRATGPELLQLALHEFVLRGQGCEPDTDYETRLRASHAEYAPGFDAYVAYVTFCDEGRVPAVNAWLAAPGDDPLGFAATFVDYVLLASGDQPRNATGELPQAALPFQRVISEQNLLITRIRQAALDDALDDLIANPLSLNPGDDPVPFLMHSYVRSQLLLGLGRVSEARRVLSQALSVGDLDLRYAVLYAAMLRWSAFLHHRDGRSDIAQSLLSESRAYDGARGPMPGMRPEFGDCLEVLFSQNRPAAGNAFLAEARACMERGFYYSAWSMARFAFQLTPSAEAINLLDQIAQHPSHAWISPIVDFARAATRQDPGIIQHIARFRGLPELAAAADFLEDIDFAHRQQGRLPSEAYASAYDEALQSFAATREPLSRVVYREQAPGVAALTPREREIAPLTATLSNREIADRLTLSIRTVENHIARSMKKLGIGSRTELSAVFRRTAVDPARSTSAPRAGDQPT</sequence>